<dbReference type="Gene3D" id="2.60.40.10">
    <property type="entry name" value="Immunoglobulins"/>
    <property type="match status" value="1"/>
</dbReference>
<dbReference type="EMBL" id="CP073100">
    <property type="protein sequence ID" value="QUE53097.1"/>
    <property type="molecule type" value="Genomic_DNA"/>
</dbReference>
<proteinExistence type="predicted"/>
<dbReference type="AlphaFoldDB" id="A0A975PH96"/>
<dbReference type="Proteomes" id="UP000676169">
    <property type="component" value="Chromosome"/>
</dbReference>
<evidence type="ECO:0000313" key="2">
    <source>
        <dbReference type="EMBL" id="QUE53097.1"/>
    </source>
</evidence>
<feature type="chain" id="PRO_5037193363" description="Fibronectin type-III domain-containing protein" evidence="1">
    <location>
        <begin position="20"/>
        <end position="862"/>
    </location>
</feature>
<feature type="signal peptide" evidence="1">
    <location>
        <begin position="1"/>
        <end position="19"/>
    </location>
</feature>
<dbReference type="SUPFAM" id="SSF63829">
    <property type="entry name" value="Calcium-dependent phosphotriesterase"/>
    <property type="match status" value="3"/>
</dbReference>
<keyword evidence="3" id="KW-1185">Reference proteome</keyword>
<protein>
    <recommendedName>
        <fullName evidence="4">Fibronectin type-III domain-containing protein</fullName>
    </recommendedName>
</protein>
<keyword evidence="1" id="KW-0732">Signal</keyword>
<organism evidence="2 3">
    <name type="scientific">Luteolibacter ambystomatis</name>
    <dbReference type="NCBI Taxonomy" id="2824561"/>
    <lineage>
        <taxon>Bacteria</taxon>
        <taxon>Pseudomonadati</taxon>
        <taxon>Verrucomicrobiota</taxon>
        <taxon>Verrucomicrobiia</taxon>
        <taxon>Verrucomicrobiales</taxon>
        <taxon>Verrucomicrobiaceae</taxon>
        <taxon>Luteolibacter</taxon>
    </lineage>
</organism>
<accession>A0A975PH96</accession>
<dbReference type="KEGG" id="lamb:KBB96_09415"/>
<dbReference type="InterPro" id="IPR022519">
    <property type="entry name" value="Gloeo/Verruco_rpt"/>
</dbReference>
<dbReference type="InterPro" id="IPR013783">
    <property type="entry name" value="Ig-like_fold"/>
</dbReference>
<dbReference type="Gene3D" id="2.120.10.30">
    <property type="entry name" value="TolB, C-terminal domain"/>
    <property type="match status" value="1"/>
</dbReference>
<evidence type="ECO:0000256" key="1">
    <source>
        <dbReference type="SAM" id="SignalP"/>
    </source>
</evidence>
<dbReference type="RefSeq" id="WP_211634441.1">
    <property type="nucleotide sequence ID" value="NZ_CP073100.1"/>
</dbReference>
<dbReference type="NCBIfam" id="TIGR03803">
    <property type="entry name" value="Gloeo_Verruco"/>
    <property type="match status" value="6"/>
</dbReference>
<name>A0A975PH96_9BACT</name>
<evidence type="ECO:0008006" key="4">
    <source>
        <dbReference type="Google" id="ProtNLM"/>
    </source>
</evidence>
<evidence type="ECO:0000313" key="3">
    <source>
        <dbReference type="Proteomes" id="UP000676169"/>
    </source>
</evidence>
<dbReference type="InterPro" id="IPR011042">
    <property type="entry name" value="6-blade_b-propeller_TolB-like"/>
</dbReference>
<sequence length="862" mass="90415">MFRPFLFLLAATATTALHAAPVFQKLREFTARPSAPDGALVLAADGNFYGISRSGGDHGYGTVFRMTPAGVMSVVGSCGDIREEISPMNPDARAFLAPDGTIYGTSYYTMGSSDGVLFRYSLQDGFSPATAVFHRSASAPGAPNGRLVADASGNLYGKAYSGGNGSTVSLPGFGGIYRIAPGGAPEMIHSFDAEQYGQYQTGLVAGPDGAFYGFCLTAGSPARHTFFRITTDGTFTPLAYLEAALSGGPVPTVTPTLGPDGAFYAISGPDNYDGALIRLTTGGEVSVIAAFAGTGQGARSELLLAPDGNFYGTTAGTGYPGSAGTVFRFSPTGTYTLLHTFQPDDGRGYQPSNGLALGPDGQLYGTTWATMEDPYATHETFMPLAYKISTAGTFTVLRSFGADFPGRAANPLLMEKDGRFVTAVDAGGTGGTGGVLRLQPDGGASFIASYDARSGSQSAGNVTLGRDGNYYGTTSYRGGQVPFVPGTFPSGTFYRVTPDGTLTALAAFSQKSYYGAFAPVQGADGNFYAAGYGYNSQPYGDNPVILKLSPRGGISLVPNSWLQETYNTHLTPLRDGSLLVGGYGWLSWYTEDPGSIMRVGRNGATTTFATFPYSLTGPSMRRINEFTPGPRGSYYTYARNVSGNSSLYRLEAKGALVPILDPFPDDYAPAGSPLMAADGNFYGVGTRASDYSCVLFRITPDGGWSVLDEFTDADRTFSSGLLQGTDGHLYGLRTVTDGLPGSTGDFFRYRLGASATIGDATGIVWNGATLHGTVDPAGTDTTVGFQLSLDPEFRRPVTVKAGVVTAGQGESAIAATATRLLPGRTYWVRVVTVNAENPVPQVSEARTFTTPPRPSLREIFGR</sequence>
<gene>
    <name evidence="2" type="ORF">KBB96_09415</name>
</gene>
<reference evidence="2" key="1">
    <citation type="submission" date="2021-04" db="EMBL/GenBank/DDBJ databases">
        <title>Luteolibacter sp. 32A isolated from the skin of an Anderson's salamander (Ambystoma andersonii).</title>
        <authorList>
            <person name="Spergser J."/>
            <person name="Busse H.-J."/>
        </authorList>
    </citation>
    <scope>NUCLEOTIDE SEQUENCE</scope>
    <source>
        <strain evidence="2">32A</strain>
    </source>
</reference>